<comment type="catalytic activity">
    <reaction evidence="1">
        <text>ATP + protein L-histidine = ADP + protein N-phospho-L-histidine.</text>
        <dbReference type="EC" id="2.7.13.3"/>
    </reaction>
</comment>
<dbReference type="PANTHER" id="PTHR43711:SF1">
    <property type="entry name" value="HISTIDINE KINASE 1"/>
    <property type="match status" value="1"/>
</dbReference>
<dbReference type="SMART" id="SM00388">
    <property type="entry name" value="HisKA"/>
    <property type="match status" value="1"/>
</dbReference>
<feature type="domain" description="Histidine kinase" evidence="8">
    <location>
        <begin position="463"/>
        <end position="679"/>
    </location>
</feature>
<dbReference type="EMBL" id="BAAAGX010000015">
    <property type="protein sequence ID" value="GAA0249671.1"/>
    <property type="molecule type" value="Genomic_DNA"/>
</dbReference>
<dbReference type="Proteomes" id="UP001500967">
    <property type="component" value="Unassembled WGS sequence"/>
</dbReference>
<sequence>MARAATSDELDAVARAAAEAVDVPIGLVTLVDGEWMRFAGAFGLVGPLAESRRILVSESFCQDVVARGAPVANGNTEDDPRSRPTGAAVRVGAYLGVPLRGPDGQAFGVLCAIDARPREWTPVEIGALRGVATAAANLPGLFATTTRSTESTEEGDGPPHSLFLQALLDSLNTAVFACDAAGYTMFGNPALQRMLDLVEELPTDAAAIAGDRLRDADGQPLPHDRHPSARALAGEPVRDVVLRLVRPGRPPRTLIANAERITVAGAVLGAVVALHDATDQQRAQRFRECSLAVSRALVEADGVAEAARQVVDAVARSLHWPHAELWLADPVTDVLRPAASWTDGELDRPGLMSTSLGPGEGLAGTTWLTGEPVWVPDIATETRFDVEGAARRRLRTALAVPVRSAEAVVGVLAIYADTLDEDRVALTAHLVGIAAHVGHYLERRRAEELALQLARTKDDFLALVGHELRTPLTSITTYAQLLGDDPDCWATDGPQLLGVIVRNTQSLTAIIDDLLDLAGLESGHITIRPGDTDLAELTREGIEAVRATADGREVTLVAELPERVPLHGDPQRLRQMLDNVLSNAVKYSHRGGRVTVVLTEEAGVAKLSVADTGIGIPPDERDRLFQRFFRSSTARDNGVPGTGLGLVVTRAIVERHGGRISATHTDPGTTMVIRLPIARPGPDVG</sequence>
<comment type="subcellular location">
    <subcellularLocation>
        <location evidence="2">Cell membrane</location>
    </subcellularLocation>
</comment>
<dbReference type="CDD" id="cd00082">
    <property type="entry name" value="HisKA"/>
    <property type="match status" value="1"/>
</dbReference>
<dbReference type="InterPro" id="IPR029016">
    <property type="entry name" value="GAF-like_dom_sf"/>
</dbReference>
<evidence type="ECO:0000313" key="10">
    <source>
        <dbReference type="Proteomes" id="UP001500967"/>
    </source>
</evidence>
<keyword evidence="10" id="KW-1185">Reference proteome</keyword>
<dbReference type="InterPro" id="IPR036097">
    <property type="entry name" value="HisK_dim/P_sf"/>
</dbReference>
<evidence type="ECO:0000256" key="6">
    <source>
        <dbReference type="ARBA" id="ARBA00022777"/>
    </source>
</evidence>
<dbReference type="EC" id="2.7.13.3" evidence="3"/>
<dbReference type="SUPFAM" id="SSF55785">
    <property type="entry name" value="PYP-like sensor domain (PAS domain)"/>
    <property type="match status" value="1"/>
</dbReference>
<dbReference type="Pfam" id="PF00512">
    <property type="entry name" value="HisKA"/>
    <property type="match status" value="1"/>
</dbReference>
<dbReference type="Pfam" id="PF13185">
    <property type="entry name" value="GAF_2"/>
    <property type="match status" value="2"/>
</dbReference>
<dbReference type="SMART" id="SM00065">
    <property type="entry name" value="GAF"/>
    <property type="match status" value="2"/>
</dbReference>
<keyword evidence="5" id="KW-0808">Transferase</keyword>
<dbReference type="InterPro" id="IPR050736">
    <property type="entry name" value="Sensor_HK_Regulatory"/>
</dbReference>
<comment type="caution">
    <text evidence="9">The sequence shown here is derived from an EMBL/GenBank/DDBJ whole genome shotgun (WGS) entry which is preliminary data.</text>
</comment>
<evidence type="ECO:0000256" key="1">
    <source>
        <dbReference type="ARBA" id="ARBA00000085"/>
    </source>
</evidence>
<accession>A0ABN0UGD4</accession>
<dbReference type="InterPro" id="IPR003594">
    <property type="entry name" value="HATPase_dom"/>
</dbReference>
<evidence type="ECO:0000313" key="9">
    <source>
        <dbReference type="EMBL" id="GAA0249671.1"/>
    </source>
</evidence>
<dbReference type="SUPFAM" id="SSF47384">
    <property type="entry name" value="Homodimeric domain of signal transducing histidine kinase"/>
    <property type="match status" value="1"/>
</dbReference>
<dbReference type="Gene3D" id="3.30.450.40">
    <property type="match status" value="2"/>
</dbReference>
<dbReference type="CDD" id="cd00075">
    <property type="entry name" value="HATPase"/>
    <property type="match status" value="1"/>
</dbReference>
<dbReference type="InterPro" id="IPR035965">
    <property type="entry name" value="PAS-like_dom_sf"/>
</dbReference>
<dbReference type="PROSITE" id="PS50109">
    <property type="entry name" value="HIS_KIN"/>
    <property type="match status" value="1"/>
</dbReference>
<dbReference type="InterPro" id="IPR005467">
    <property type="entry name" value="His_kinase_dom"/>
</dbReference>
<dbReference type="InterPro" id="IPR036890">
    <property type="entry name" value="HATPase_C_sf"/>
</dbReference>
<proteinExistence type="predicted"/>
<name>A0ABN0UGD4_9ACTN</name>
<dbReference type="SUPFAM" id="SSF55874">
    <property type="entry name" value="ATPase domain of HSP90 chaperone/DNA topoisomerase II/histidine kinase"/>
    <property type="match status" value="1"/>
</dbReference>
<reference evidence="9 10" key="1">
    <citation type="journal article" date="2019" name="Int. J. Syst. Evol. Microbiol.">
        <title>The Global Catalogue of Microorganisms (GCM) 10K type strain sequencing project: providing services to taxonomists for standard genome sequencing and annotation.</title>
        <authorList>
            <consortium name="The Broad Institute Genomics Platform"/>
            <consortium name="The Broad Institute Genome Sequencing Center for Infectious Disease"/>
            <person name="Wu L."/>
            <person name="Ma J."/>
        </authorList>
    </citation>
    <scope>NUCLEOTIDE SEQUENCE [LARGE SCALE GENOMIC DNA]</scope>
    <source>
        <strain evidence="9 10">JCM 10425</strain>
    </source>
</reference>
<dbReference type="InterPro" id="IPR004358">
    <property type="entry name" value="Sig_transdc_His_kin-like_C"/>
</dbReference>
<evidence type="ECO:0000256" key="5">
    <source>
        <dbReference type="ARBA" id="ARBA00022679"/>
    </source>
</evidence>
<dbReference type="PRINTS" id="PR00344">
    <property type="entry name" value="BCTRLSENSOR"/>
</dbReference>
<dbReference type="InterPro" id="IPR003661">
    <property type="entry name" value="HisK_dim/P_dom"/>
</dbReference>
<dbReference type="SMART" id="SM00387">
    <property type="entry name" value="HATPase_c"/>
    <property type="match status" value="1"/>
</dbReference>
<keyword evidence="4" id="KW-0597">Phosphoprotein</keyword>
<evidence type="ECO:0000256" key="7">
    <source>
        <dbReference type="ARBA" id="ARBA00023012"/>
    </source>
</evidence>
<keyword evidence="6" id="KW-0418">Kinase</keyword>
<evidence type="ECO:0000256" key="3">
    <source>
        <dbReference type="ARBA" id="ARBA00012438"/>
    </source>
</evidence>
<gene>
    <name evidence="9" type="ORF">GCM10009539_38630</name>
</gene>
<keyword evidence="7" id="KW-0902">Two-component regulatory system</keyword>
<dbReference type="InterPro" id="IPR003018">
    <property type="entry name" value="GAF"/>
</dbReference>
<organism evidence="9 10">
    <name type="scientific">Cryptosporangium japonicum</name>
    <dbReference type="NCBI Taxonomy" id="80872"/>
    <lineage>
        <taxon>Bacteria</taxon>
        <taxon>Bacillati</taxon>
        <taxon>Actinomycetota</taxon>
        <taxon>Actinomycetes</taxon>
        <taxon>Cryptosporangiales</taxon>
        <taxon>Cryptosporangiaceae</taxon>
        <taxon>Cryptosporangium</taxon>
    </lineage>
</organism>
<dbReference type="Gene3D" id="1.10.287.130">
    <property type="match status" value="1"/>
</dbReference>
<evidence type="ECO:0000256" key="4">
    <source>
        <dbReference type="ARBA" id="ARBA00022553"/>
    </source>
</evidence>
<dbReference type="PANTHER" id="PTHR43711">
    <property type="entry name" value="TWO-COMPONENT HISTIDINE KINASE"/>
    <property type="match status" value="1"/>
</dbReference>
<dbReference type="Gene3D" id="3.30.450.20">
    <property type="entry name" value="PAS domain"/>
    <property type="match status" value="1"/>
</dbReference>
<dbReference type="Pfam" id="PF02518">
    <property type="entry name" value="HATPase_c"/>
    <property type="match status" value="1"/>
</dbReference>
<evidence type="ECO:0000259" key="8">
    <source>
        <dbReference type="PROSITE" id="PS50109"/>
    </source>
</evidence>
<dbReference type="SUPFAM" id="SSF55781">
    <property type="entry name" value="GAF domain-like"/>
    <property type="match status" value="2"/>
</dbReference>
<dbReference type="RefSeq" id="WP_344650240.1">
    <property type="nucleotide sequence ID" value="NZ_BAAAGX010000015.1"/>
</dbReference>
<protein>
    <recommendedName>
        <fullName evidence="3">histidine kinase</fullName>
        <ecNumber evidence="3">2.7.13.3</ecNumber>
    </recommendedName>
</protein>
<evidence type="ECO:0000256" key="2">
    <source>
        <dbReference type="ARBA" id="ARBA00004236"/>
    </source>
</evidence>
<dbReference type="Gene3D" id="3.30.565.10">
    <property type="entry name" value="Histidine kinase-like ATPase, C-terminal domain"/>
    <property type="match status" value="1"/>
</dbReference>